<organism evidence="2 3">
    <name type="scientific">Paractinoplanes durhamensis</name>
    <dbReference type="NCBI Taxonomy" id="113563"/>
    <lineage>
        <taxon>Bacteria</taxon>
        <taxon>Bacillati</taxon>
        <taxon>Actinomycetota</taxon>
        <taxon>Actinomycetes</taxon>
        <taxon>Micromonosporales</taxon>
        <taxon>Micromonosporaceae</taxon>
        <taxon>Paractinoplanes</taxon>
    </lineage>
</organism>
<dbReference type="EMBL" id="BOML01000040">
    <property type="protein sequence ID" value="GIE03953.1"/>
    <property type="molecule type" value="Genomic_DNA"/>
</dbReference>
<protein>
    <recommendedName>
        <fullName evidence="4">Excreted virulence factor EspC (Type VII ESX diderm)</fullName>
    </recommendedName>
</protein>
<dbReference type="Pfam" id="PF10824">
    <property type="entry name" value="T7SS_ESX_EspC"/>
    <property type="match status" value="1"/>
</dbReference>
<dbReference type="InterPro" id="IPR022536">
    <property type="entry name" value="EspC"/>
</dbReference>
<evidence type="ECO:0000256" key="1">
    <source>
        <dbReference type="SAM" id="MobiDB-lite"/>
    </source>
</evidence>
<proteinExistence type="predicted"/>
<gene>
    <name evidence="2" type="ORF">Adu01nite_53030</name>
</gene>
<sequence>MNPDLEVDTDELRRAASTLAGTAAEVTAGTSEMPAAQRTPRWRTADAAALAADAAHRQLALLGGDIDETARRIATAAEAYEVADARAAARLRSSR</sequence>
<accession>A0ABQ3Z298</accession>
<keyword evidence="3" id="KW-1185">Reference proteome</keyword>
<name>A0ABQ3Z298_9ACTN</name>
<dbReference type="Proteomes" id="UP000637628">
    <property type="component" value="Unassembled WGS sequence"/>
</dbReference>
<dbReference type="RefSeq" id="WP_203730251.1">
    <property type="nucleotide sequence ID" value="NZ_BOML01000040.1"/>
</dbReference>
<reference evidence="2 3" key="1">
    <citation type="submission" date="2021-01" db="EMBL/GenBank/DDBJ databases">
        <title>Whole genome shotgun sequence of Actinoplanes durhamensis NBRC 14914.</title>
        <authorList>
            <person name="Komaki H."/>
            <person name="Tamura T."/>
        </authorList>
    </citation>
    <scope>NUCLEOTIDE SEQUENCE [LARGE SCALE GENOMIC DNA]</scope>
    <source>
        <strain evidence="2 3">NBRC 14914</strain>
    </source>
</reference>
<feature type="region of interest" description="Disordered" evidence="1">
    <location>
        <begin position="19"/>
        <end position="39"/>
    </location>
</feature>
<evidence type="ECO:0000313" key="3">
    <source>
        <dbReference type="Proteomes" id="UP000637628"/>
    </source>
</evidence>
<evidence type="ECO:0000313" key="2">
    <source>
        <dbReference type="EMBL" id="GIE03953.1"/>
    </source>
</evidence>
<evidence type="ECO:0008006" key="4">
    <source>
        <dbReference type="Google" id="ProtNLM"/>
    </source>
</evidence>
<comment type="caution">
    <text evidence="2">The sequence shown here is derived from an EMBL/GenBank/DDBJ whole genome shotgun (WGS) entry which is preliminary data.</text>
</comment>